<reference evidence="1 2" key="1">
    <citation type="journal article" date="2019" name="Genome Biol. Evol.">
        <title>Insights into the evolution of the New World diploid cottons (Gossypium, subgenus Houzingenia) based on genome sequencing.</title>
        <authorList>
            <person name="Grover C.E."/>
            <person name="Arick M.A. 2nd"/>
            <person name="Thrash A."/>
            <person name="Conover J.L."/>
            <person name="Sanders W.S."/>
            <person name="Peterson D.G."/>
            <person name="Frelichowski J.E."/>
            <person name="Scheffler J.A."/>
            <person name="Scheffler B.E."/>
            <person name="Wendel J.F."/>
        </authorList>
    </citation>
    <scope>NUCLEOTIDE SEQUENCE [LARGE SCALE GENOMIC DNA]</scope>
    <source>
        <strain evidence="1">0</strain>
        <tissue evidence="1">Leaf</tissue>
    </source>
</reference>
<name>A0A7J9IE10_9ROSI</name>
<evidence type="ECO:0000313" key="1">
    <source>
        <dbReference type="EMBL" id="MBA0820389.1"/>
    </source>
</evidence>
<dbReference type="EMBL" id="JABFAD010334559">
    <property type="protein sequence ID" value="MBA0820389.1"/>
    <property type="molecule type" value="Genomic_DNA"/>
</dbReference>
<protein>
    <submittedName>
        <fullName evidence="1">Uncharacterized protein</fullName>
    </submittedName>
</protein>
<proteinExistence type="predicted"/>
<organism evidence="1 2">
    <name type="scientific">Gossypium harknessii</name>
    <dbReference type="NCBI Taxonomy" id="34285"/>
    <lineage>
        <taxon>Eukaryota</taxon>
        <taxon>Viridiplantae</taxon>
        <taxon>Streptophyta</taxon>
        <taxon>Embryophyta</taxon>
        <taxon>Tracheophyta</taxon>
        <taxon>Spermatophyta</taxon>
        <taxon>Magnoliopsida</taxon>
        <taxon>eudicotyledons</taxon>
        <taxon>Gunneridae</taxon>
        <taxon>Pentapetalae</taxon>
        <taxon>rosids</taxon>
        <taxon>malvids</taxon>
        <taxon>Malvales</taxon>
        <taxon>Malvaceae</taxon>
        <taxon>Malvoideae</taxon>
        <taxon>Gossypium</taxon>
    </lineage>
</organism>
<evidence type="ECO:0000313" key="2">
    <source>
        <dbReference type="Proteomes" id="UP000593560"/>
    </source>
</evidence>
<gene>
    <name evidence="1" type="ORF">Gohar_022190</name>
</gene>
<dbReference type="Proteomes" id="UP000593560">
    <property type="component" value="Unassembled WGS sequence"/>
</dbReference>
<keyword evidence="2" id="KW-1185">Reference proteome</keyword>
<accession>A0A7J9IE10</accession>
<feature type="non-terminal residue" evidence="1">
    <location>
        <position position="1"/>
    </location>
</feature>
<sequence length="52" mass="6347">MQVRLLPEGWHTIWRWSKLFKASTQLNYLQPWLEGFVSYYKLWSNGRSSIFP</sequence>
<dbReference type="AlphaFoldDB" id="A0A7J9IE10"/>
<comment type="caution">
    <text evidence="1">The sequence shown here is derived from an EMBL/GenBank/DDBJ whole genome shotgun (WGS) entry which is preliminary data.</text>
</comment>
<dbReference type="OrthoDB" id="1752183at2759"/>